<comment type="subunit">
    <text evidence="1">Component of the eukaryotic translation initiation factor 3 (eIF-3) complex.</text>
</comment>
<sequence length="244" mass="28147">MDPDFSVDWRNKSEDLLDSPSSRFQVSSLPAFVESLEQQMLDNSLYNLKNNVAILKLYLIYPQEANPLVIQQILIQSLTQFPSSDFTVCVAQIPLPFQAQEPVAKIIKLHSLLHNCMFLAFWEAAKSPLECSPDKTILDVPGVCDTVRRFVLEMLPMVYHHMKVPEVRRLLNFSSNSQEFEDTLSVFGWAFDPSYERSDEESGFCYSIAKEESSKMQKGMSKLNLMEKYLKIEPMTHYYNTLHN</sequence>
<comment type="similarity">
    <text evidence="1">Belongs to the eIF-3 subunit K family.</text>
</comment>
<dbReference type="InterPro" id="IPR016020">
    <property type="entry name" value="Transl_init_fac_sub12_N_euk"/>
</dbReference>
<accession>A0A976MAF9</accession>
<feature type="domain" description="CSN8/PSMD8/EIF3K" evidence="2">
    <location>
        <begin position="65"/>
        <end position="201"/>
    </location>
</feature>
<evidence type="ECO:0000256" key="1">
    <source>
        <dbReference type="HAMAP-Rule" id="MF_03010"/>
    </source>
</evidence>
<dbReference type="Gene3D" id="1.25.40.250">
    <property type="entry name" value="ARM repeat, domain 1"/>
    <property type="match status" value="1"/>
</dbReference>
<dbReference type="GO" id="GO:0043022">
    <property type="term" value="F:ribosome binding"/>
    <property type="evidence" value="ECO:0007669"/>
    <property type="project" value="InterPro"/>
</dbReference>
<keyword evidence="1" id="KW-0963">Cytoplasm</keyword>
<proteinExistence type="inferred from homology"/>
<dbReference type="GO" id="GO:0003723">
    <property type="term" value="F:RNA binding"/>
    <property type="evidence" value="ECO:0007669"/>
    <property type="project" value="UniProtKB-UniRule"/>
</dbReference>
<keyword evidence="1" id="KW-0648">Protein biosynthesis</keyword>
<dbReference type="GO" id="GO:0006446">
    <property type="term" value="P:regulation of translational initiation"/>
    <property type="evidence" value="ECO:0007669"/>
    <property type="project" value="InterPro"/>
</dbReference>
<name>A0A976MAF9_THEOR</name>
<comment type="function">
    <text evidence="1">Component of the eukaryotic translation initiation factor 3 (eIF-3) complex, which is involved in protein synthesis of a specialized repertoire of mRNAs and, together with other initiation factors, stimulates binding of mRNA and methionyl-tRNAi to the 40S ribosome. The eIF-3 complex specifically targets and initiates translation of a subset of mRNAs involved in cell proliferation.</text>
</comment>
<evidence type="ECO:0000259" key="2">
    <source>
        <dbReference type="Pfam" id="PF10075"/>
    </source>
</evidence>
<gene>
    <name evidence="3" type="ORF">MACJ_001214</name>
</gene>
<dbReference type="EMBL" id="CP056068">
    <property type="protein sequence ID" value="UKJ90282.2"/>
    <property type="molecule type" value="Genomic_DNA"/>
</dbReference>
<protein>
    <recommendedName>
        <fullName evidence="1">Eukaryotic translation initiation factor 3 subunit K</fullName>
        <shortName evidence="1">eIF3k</shortName>
    </recommendedName>
    <alternativeName>
        <fullName evidence="1">eIF-3 p25</fullName>
    </alternativeName>
</protein>
<dbReference type="InterPro" id="IPR016024">
    <property type="entry name" value="ARM-type_fold"/>
</dbReference>
<dbReference type="AlphaFoldDB" id="A0A976MAF9"/>
<dbReference type="GO" id="GO:0033290">
    <property type="term" value="C:eukaryotic 48S preinitiation complex"/>
    <property type="evidence" value="ECO:0007669"/>
    <property type="project" value="UniProtKB-UniRule"/>
</dbReference>
<dbReference type="SUPFAM" id="SSF46785">
    <property type="entry name" value="Winged helix' DNA-binding domain"/>
    <property type="match status" value="1"/>
</dbReference>
<dbReference type="HAMAP" id="MF_03010">
    <property type="entry name" value="eIF3k"/>
    <property type="match status" value="1"/>
</dbReference>
<dbReference type="SUPFAM" id="SSF48371">
    <property type="entry name" value="ARM repeat"/>
    <property type="match status" value="1"/>
</dbReference>
<evidence type="ECO:0000313" key="4">
    <source>
        <dbReference type="Proteomes" id="UP000244803"/>
    </source>
</evidence>
<dbReference type="Pfam" id="PF10075">
    <property type="entry name" value="CSN8_PSD8_EIF3K"/>
    <property type="match status" value="1"/>
</dbReference>
<dbReference type="InterPro" id="IPR033464">
    <property type="entry name" value="CSN8_PSD8_EIF3K"/>
</dbReference>
<evidence type="ECO:0000313" key="3">
    <source>
        <dbReference type="EMBL" id="UKJ90282.2"/>
    </source>
</evidence>
<comment type="subcellular location">
    <subcellularLocation>
        <location evidence="1">Cytoplasm</location>
    </subcellularLocation>
</comment>
<dbReference type="OrthoDB" id="337745at2759"/>
<dbReference type="GO" id="GO:0005852">
    <property type="term" value="C:eukaryotic translation initiation factor 3 complex"/>
    <property type="evidence" value="ECO:0007669"/>
    <property type="project" value="UniProtKB-UniRule"/>
</dbReference>
<dbReference type="PANTHER" id="PTHR13022:SF0">
    <property type="entry name" value="EUKARYOTIC TRANSLATION INITIATION FACTOR 3 SUBUNIT K"/>
    <property type="match status" value="1"/>
</dbReference>
<dbReference type="GO" id="GO:0016282">
    <property type="term" value="C:eukaryotic 43S preinitiation complex"/>
    <property type="evidence" value="ECO:0007669"/>
    <property type="project" value="UniProtKB-UniRule"/>
</dbReference>
<reference evidence="3" key="1">
    <citation type="submission" date="2022-07" db="EMBL/GenBank/DDBJ databases">
        <title>Evaluation of T. orientalis genome assembly methods using nanopore sequencing and analysis of variation between genomes.</title>
        <authorList>
            <person name="Yam J."/>
            <person name="Micallef M.L."/>
            <person name="Liu M."/>
            <person name="Djordjevic S.P."/>
            <person name="Bogema D.R."/>
            <person name="Jenkins C."/>
        </authorList>
    </citation>
    <scope>NUCLEOTIDE SEQUENCE</scope>
    <source>
        <strain evidence="3">Fish Creek</strain>
    </source>
</reference>
<dbReference type="PANTHER" id="PTHR13022">
    <property type="entry name" value="EUKARYOTIC TRANSLATION INITIATION FACTOR 3 SUBUNIT 11"/>
    <property type="match status" value="1"/>
</dbReference>
<dbReference type="GO" id="GO:0001732">
    <property type="term" value="P:formation of cytoplasmic translation initiation complex"/>
    <property type="evidence" value="ECO:0007669"/>
    <property type="project" value="UniProtKB-UniRule"/>
</dbReference>
<dbReference type="InterPro" id="IPR036390">
    <property type="entry name" value="WH_DNA-bd_sf"/>
</dbReference>
<keyword evidence="1 3" id="KW-0396">Initiation factor</keyword>
<dbReference type="Proteomes" id="UP000244803">
    <property type="component" value="Chromosome 2"/>
</dbReference>
<organism evidence="3 4">
    <name type="scientific">Theileria orientalis</name>
    <dbReference type="NCBI Taxonomy" id="68886"/>
    <lineage>
        <taxon>Eukaryota</taxon>
        <taxon>Sar</taxon>
        <taxon>Alveolata</taxon>
        <taxon>Apicomplexa</taxon>
        <taxon>Aconoidasida</taxon>
        <taxon>Piroplasmida</taxon>
        <taxon>Theileriidae</taxon>
        <taxon>Theileria</taxon>
    </lineage>
</organism>
<dbReference type="InterPro" id="IPR009374">
    <property type="entry name" value="eIF3k"/>
</dbReference>
<dbReference type="GO" id="GO:0003743">
    <property type="term" value="F:translation initiation factor activity"/>
    <property type="evidence" value="ECO:0007669"/>
    <property type="project" value="UniProtKB-UniRule"/>
</dbReference>